<dbReference type="EMBL" id="JADJIB010000012">
    <property type="protein sequence ID" value="MBK7274804.1"/>
    <property type="molecule type" value="Genomic_DNA"/>
</dbReference>
<evidence type="ECO:0000256" key="2">
    <source>
        <dbReference type="SAM" id="MobiDB-lite"/>
    </source>
</evidence>
<dbReference type="Gene3D" id="2.30.110.10">
    <property type="entry name" value="Electron Transport, Fmn-binding Protein, Chain A"/>
    <property type="match status" value="1"/>
</dbReference>
<dbReference type="GO" id="GO:0016627">
    <property type="term" value="F:oxidoreductase activity, acting on the CH-CH group of donors"/>
    <property type="evidence" value="ECO:0007669"/>
    <property type="project" value="TreeGrafter"/>
</dbReference>
<dbReference type="InterPro" id="IPR052019">
    <property type="entry name" value="F420H2_bilvrd_red/Heme_oxyg"/>
</dbReference>
<feature type="domain" description="Pyridoxamine 5'-phosphate oxidase N-terminal" evidence="3">
    <location>
        <begin position="22"/>
        <end position="132"/>
    </location>
</feature>
<protein>
    <submittedName>
        <fullName evidence="4">Pyridoxamine 5'-phosphate oxidase family protein</fullName>
    </submittedName>
</protein>
<dbReference type="GO" id="GO:0005829">
    <property type="term" value="C:cytosol"/>
    <property type="evidence" value="ECO:0007669"/>
    <property type="project" value="TreeGrafter"/>
</dbReference>
<evidence type="ECO:0000259" key="3">
    <source>
        <dbReference type="Pfam" id="PF01243"/>
    </source>
</evidence>
<organism evidence="4 5">
    <name type="scientific">Candidatus Phosphoribacter hodrii</name>
    <dbReference type="NCBI Taxonomy" id="2953743"/>
    <lineage>
        <taxon>Bacteria</taxon>
        <taxon>Bacillati</taxon>
        <taxon>Actinomycetota</taxon>
        <taxon>Actinomycetes</taxon>
        <taxon>Micrococcales</taxon>
        <taxon>Dermatophilaceae</taxon>
        <taxon>Candidatus Phosphoribacter</taxon>
    </lineage>
</organism>
<dbReference type="AlphaFoldDB" id="A0A935IRG8"/>
<dbReference type="InterPro" id="IPR012349">
    <property type="entry name" value="Split_barrel_FMN-bd"/>
</dbReference>
<proteinExistence type="predicted"/>
<dbReference type="Proteomes" id="UP000726105">
    <property type="component" value="Unassembled WGS sequence"/>
</dbReference>
<dbReference type="GO" id="GO:0070967">
    <property type="term" value="F:coenzyme F420 binding"/>
    <property type="evidence" value="ECO:0007669"/>
    <property type="project" value="TreeGrafter"/>
</dbReference>
<evidence type="ECO:0000256" key="1">
    <source>
        <dbReference type="ARBA" id="ARBA00023002"/>
    </source>
</evidence>
<feature type="region of interest" description="Disordered" evidence="2">
    <location>
        <begin position="163"/>
        <end position="184"/>
    </location>
</feature>
<dbReference type="InterPro" id="IPR011576">
    <property type="entry name" value="Pyridox_Oxase_N"/>
</dbReference>
<dbReference type="Pfam" id="PF01243">
    <property type="entry name" value="PNPOx_N"/>
    <property type="match status" value="1"/>
</dbReference>
<dbReference type="PANTHER" id="PTHR35176">
    <property type="entry name" value="HEME OXYGENASE HI_0854-RELATED"/>
    <property type="match status" value="1"/>
</dbReference>
<name>A0A935IRG8_9MICO</name>
<keyword evidence="1" id="KW-0560">Oxidoreductase</keyword>
<dbReference type="PANTHER" id="PTHR35176:SF6">
    <property type="entry name" value="HEME OXYGENASE HI_0854-RELATED"/>
    <property type="match status" value="1"/>
</dbReference>
<reference evidence="4 5" key="1">
    <citation type="submission" date="2020-10" db="EMBL/GenBank/DDBJ databases">
        <title>Connecting structure to function with the recovery of over 1000 high-quality activated sludge metagenome-assembled genomes encoding full-length rRNA genes using long-read sequencing.</title>
        <authorList>
            <person name="Singleton C.M."/>
            <person name="Petriglieri F."/>
            <person name="Kristensen J.M."/>
            <person name="Kirkegaard R.H."/>
            <person name="Michaelsen T.Y."/>
            <person name="Andersen M.H."/>
            <person name="Karst S.M."/>
            <person name="Dueholm M.S."/>
            <person name="Nielsen P.H."/>
            <person name="Albertsen M."/>
        </authorList>
    </citation>
    <scope>NUCLEOTIDE SEQUENCE [LARGE SCALE GENOMIC DNA]</scope>
    <source>
        <strain evidence="4">Ega_18-Q3-R5-49_MAXAC.001</strain>
    </source>
</reference>
<evidence type="ECO:0000313" key="4">
    <source>
        <dbReference type="EMBL" id="MBK7274804.1"/>
    </source>
</evidence>
<accession>A0A935IRG8</accession>
<evidence type="ECO:0000313" key="5">
    <source>
        <dbReference type="Proteomes" id="UP000726105"/>
    </source>
</evidence>
<comment type="caution">
    <text evidence="4">The sequence shown here is derived from an EMBL/GenBank/DDBJ whole genome shotgun (WGS) entry which is preliminary data.</text>
</comment>
<gene>
    <name evidence="4" type="ORF">IPI13_17225</name>
</gene>
<dbReference type="SUPFAM" id="SSF50475">
    <property type="entry name" value="FMN-binding split barrel"/>
    <property type="match status" value="1"/>
</dbReference>
<sequence>MPLTNPWLTGPTPDRDLPREVLEERILNLFSTHNTAVIATVLADGSPVATPVRYFSLGFEIFYTSWNASVKSRNLRRDARVSAGIVAPLVGQASSRGAQLFGTARTLERNDPEADTYWEAVRWQSDHVDRGRSVLEPPTDPLTIVTPARIVYTEHWLRRDGYRPRQTWRPDGTSSGGHVRVSAD</sequence>